<accession>X1TR33</accession>
<keyword evidence="1" id="KW-0175">Coiled coil</keyword>
<dbReference type="SMART" id="SM00278">
    <property type="entry name" value="HhH1"/>
    <property type="match status" value="2"/>
</dbReference>
<keyword evidence="3" id="KW-1133">Transmembrane helix</keyword>
<feature type="region of interest" description="Disordered" evidence="2">
    <location>
        <begin position="60"/>
        <end position="192"/>
    </location>
</feature>
<reference evidence="5" key="1">
    <citation type="journal article" date="2014" name="Front. Microbiol.">
        <title>High frequency of phylogenetically diverse reductive dehalogenase-homologous genes in deep subseafloor sedimentary metagenomes.</title>
        <authorList>
            <person name="Kawai M."/>
            <person name="Futagami T."/>
            <person name="Toyoda A."/>
            <person name="Takaki Y."/>
            <person name="Nishi S."/>
            <person name="Hori S."/>
            <person name="Arai W."/>
            <person name="Tsubouchi T."/>
            <person name="Morono Y."/>
            <person name="Uchiyama I."/>
            <person name="Ito T."/>
            <person name="Fujiyama A."/>
            <person name="Inagaki F."/>
            <person name="Takami H."/>
        </authorList>
    </citation>
    <scope>NUCLEOTIDE SEQUENCE</scope>
    <source>
        <strain evidence="5">Expedition CK06-06</strain>
    </source>
</reference>
<feature type="domain" description="Helix-hairpin-helix DNA-binding motif class 1" evidence="4">
    <location>
        <begin position="11"/>
        <end position="30"/>
    </location>
</feature>
<dbReference type="AlphaFoldDB" id="X1TR33"/>
<evidence type="ECO:0000256" key="1">
    <source>
        <dbReference type="SAM" id="Coils"/>
    </source>
</evidence>
<evidence type="ECO:0000313" key="5">
    <source>
        <dbReference type="EMBL" id="GAI82469.1"/>
    </source>
</evidence>
<feature type="compositionally biased region" description="Acidic residues" evidence="2">
    <location>
        <begin position="158"/>
        <end position="168"/>
    </location>
</feature>
<keyword evidence="3" id="KW-0812">Transmembrane</keyword>
<dbReference type="Pfam" id="PF12836">
    <property type="entry name" value="HHH_3"/>
    <property type="match status" value="1"/>
</dbReference>
<dbReference type="EMBL" id="BARW01014996">
    <property type="protein sequence ID" value="GAI82469.1"/>
    <property type="molecule type" value="Genomic_DNA"/>
</dbReference>
<feature type="compositionally biased region" description="Basic and acidic residues" evidence="2">
    <location>
        <begin position="169"/>
        <end position="178"/>
    </location>
</feature>
<dbReference type="Gene3D" id="1.10.150.320">
    <property type="entry name" value="Photosystem II 12 kDa extrinsic protein"/>
    <property type="match status" value="1"/>
</dbReference>
<dbReference type="SUPFAM" id="SSF81585">
    <property type="entry name" value="PsbU/PolX domain-like"/>
    <property type="match status" value="1"/>
</dbReference>
<organism evidence="5">
    <name type="scientific">marine sediment metagenome</name>
    <dbReference type="NCBI Taxonomy" id="412755"/>
    <lineage>
        <taxon>unclassified sequences</taxon>
        <taxon>metagenomes</taxon>
        <taxon>ecological metagenomes</taxon>
    </lineage>
</organism>
<feature type="non-terminal residue" evidence="5">
    <location>
        <position position="292"/>
    </location>
</feature>
<dbReference type="GO" id="GO:0015628">
    <property type="term" value="P:protein secretion by the type II secretion system"/>
    <property type="evidence" value="ECO:0007669"/>
    <property type="project" value="TreeGrafter"/>
</dbReference>
<feature type="coiled-coil region" evidence="1">
    <location>
        <begin position="243"/>
        <end position="287"/>
    </location>
</feature>
<dbReference type="GO" id="GO:0006281">
    <property type="term" value="P:DNA repair"/>
    <property type="evidence" value="ECO:0007669"/>
    <property type="project" value="InterPro"/>
</dbReference>
<dbReference type="InterPro" id="IPR051675">
    <property type="entry name" value="Endo/Exo/Phosphatase_dom_1"/>
</dbReference>
<dbReference type="GO" id="GO:0015627">
    <property type="term" value="C:type II protein secretion system complex"/>
    <property type="evidence" value="ECO:0007669"/>
    <property type="project" value="TreeGrafter"/>
</dbReference>
<feature type="transmembrane region" description="Helical" evidence="3">
    <location>
        <begin position="198"/>
        <end position="223"/>
    </location>
</feature>
<dbReference type="PANTHER" id="PTHR21180:SF32">
    <property type="entry name" value="ENDONUCLEASE_EXONUCLEASE_PHOSPHATASE FAMILY DOMAIN-CONTAINING PROTEIN 1"/>
    <property type="match status" value="1"/>
</dbReference>
<feature type="compositionally biased region" description="Acidic residues" evidence="2">
    <location>
        <begin position="104"/>
        <end position="119"/>
    </location>
</feature>
<gene>
    <name evidence="5" type="ORF">S12H4_26435</name>
</gene>
<evidence type="ECO:0000259" key="4">
    <source>
        <dbReference type="SMART" id="SM00278"/>
    </source>
</evidence>
<evidence type="ECO:0000256" key="2">
    <source>
        <dbReference type="SAM" id="MobiDB-lite"/>
    </source>
</evidence>
<dbReference type="PANTHER" id="PTHR21180">
    <property type="entry name" value="ENDONUCLEASE/EXONUCLEASE/PHOSPHATASE FAMILY DOMAIN-CONTAINING PROTEIN 1"/>
    <property type="match status" value="1"/>
</dbReference>
<keyword evidence="3" id="KW-0472">Membrane</keyword>
<evidence type="ECO:0000256" key="3">
    <source>
        <dbReference type="SAM" id="Phobius"/>
    </source>
</evidence>
<comment type="caution">
    <text evidence="5">The sequence shown here is derived from an EMBL/GenBank/DDBJ whole genome shotgun (WGS) entry which is preliminary data.</text>
</comment>
<dbReference type="InterPro" id="IPR003583">
    <property type="entry name" value="Hlx-hairpin-Hlx_DNA-bd_motif"/>
</dbReference>
<dbReference type="GO" id="GO:0003677">
    <property type="term" value="F:DNA binding"/>
    <property type="evidence" value="ECO:0007669"/>
    <property type="project" value="InterPro"/>
</dbReference>
<name>X1TR33_9ZZZZ</name>
<protein>
    <recommendedName>
        <fullName evidence="4">Helix-hairpin-helix DNA-binding motif class 1 domain-containing protein</fullName>
    </recommendedName>
</protein>
<proteinExistence type="predicted"/>
<sequence>FPIDPNSASKERLTELPGVGPALADRIIDGRTYDTLDDLQRVSGIGPSFLDRLKPMLTLSESKQAEVSEGPEPSESLPEVEAPEMDMAIEADEDAIPEPITEATSDEEVSAEYPTEAEPEGDKTAEPEQEGPSDDLALQSGEVLESEPQPEELSAPVEELEEVEEVDEVEKVETKTADKAPVPPPEPTHRAPSCGSTLLTVLAVSVFSILLAVIISLGIMAALNAGQLQFVRFQQYNEMSLQISSLEEGVRLLQDDVDNLRKRVDNLEALGDRVNSVETSVQDLESDLAQSK</sequence>
<feature type="domain" description="Helix-hairpin-helix DNA-binding motif class 1" evidence="4">
    <location>
        <begin position="37"/>
        <end position="56"/>
    </location>
</feature>
<feature type="compositionally biased region" description="Acidic residues" evidence="2">
    <location>
        <begin position="81"/>
        <end position="96"/>
    </location>
</feature>
<feature type="non-terminal residue" evidence="5">
    <location>
        <position position="1"/>
    </location>
</feature>
<feature type="compositionally biased region" description="Low complexity" evidence="2">
    <location>
        <begin position="65"/>
        <end position="80"/>
    </location>
</feature>